<sequence>MSMQGRVVHVRVLVSLIKEELENRNNNNEPIFYNSKEFPPSKKVFLSLEGWVNKLSIYTSNNKVSGPDEVILSVLLECYVEICDFILNNITALLYNKEITSLVMSTNSISKRFMTEKNNPNLVYNFEYEAVRNGQQVLFDDIENIKDDGGGGQFAFELVRKLTNNRARIREVISRSNAEDVFSSVRNENANLFNEIKSQYNVMMKNFDVSIKSVEELNPKIDSMVSKSLASWSKKNDALTEELSVCVTQAKDRKIEVDEFCTTAMSKVCSILKKAQQQGMAASFQQRHSDLKWPQIIWGIVFILSLVGLFSLGWYLIEYVFSSDGKSWVEIVSKFSLSLPVIWVTWFAAKQYNHTVQLREDYAYKVAVAMAYHGYKEELDGTNNEMGQKLLENIILHFADNPVRLYKNDSSVSILDSFVKNNNLADIVTAIRGKESK</sequence>
<organism evidence="2 3">
    <name type="scientific">Aeromonas media</name>
    <dbReference type="NCBI Taxonomy" id="651"/>
    <lineage>
        <taxon>Bacteria</taxon>
        <taxon>Pseudomonadati</taxon>
        <taxon>Pseudomonadota</taxon>
        <taxon>Gammaproteobacteria</taxon>
        <taxon>Aeromonadales</taxon>
        <taxon>Aeromonadaceae</taxon>
        <taxon>Aeromonas</taxon>
    </lineage>
</organism>
<reference evidence="2" key="1">
    <citation type="submission" date="2023-11" db="EMBL/GenBank/DDBJ databases">
        <title>WGS of Aeromonas in Northern Israel.</title>
        <authorList>
            <person name="Hershko Y."/>
        </authorList>
    </citation>
    <scope>NUCLEOTIDE SEQUENCE</scope>
    <source>
        <strain evidence="2">02297</strain>
    </source>
</reference>
<proteinExistence type="predicted"/>
<dbReference type="AlphaFoldDB" id="A0AAP6L257"/>
<evidence type="ECO:0000313" key="3">
    <source>
        <dbReference type="Proteomes" id="UP001285835"/>
    </source>
</evidence>
<keyword evidence="1" id="KW-0472">Membrane</keyword>
<evidence type="ECO:0000313" key="2">
    <source>
        <dbReference type="EMBL" id="MDX7923381.1"/>
    </source>
</evidence>
<keyword evidence="1" id="KW-1133">Transmembrane helix</keyword>
<evidence type="ECO:0000256" key="1">
    <source>
        <dbReference type="SAM" id="Phobius"/>
    </source>
</evidence>
<comment type="caution">
    <text evidence="2">The sequence shown here is derived from an EMBL/GenBank/DDBJ whole genome shotgun (WGS) entry which is preliminary data.</text>
</comment>
<feature type="transmembrane region" description="Helical" evidence="1">
    <location>
        <begin position="296"/>
        <end position="316"/>
    </location>
</feature>
<keyword evidence="1" id="KW-0812">Transmembrane</keyword>
<name>A0AAP6L257_AERME</name>
<accession>A0AAP6L257</accession>
<feature type="transmembrane region" description="Helical" evidence="1">
    <location>
        <begin position="328"/>
        <end position="349"/>
    </location>
</feature>
<protein>
    <submittedName>
        <fullName evidence="2">Uncharacterized protein</fullName>
    </submittedName>
</protein>
<dbReference type="EMBL" id="JAWZXF010000016">
    <property type="protein sequence ID" value="MDX7923381.1"/>
    <property type="molecule type" value="Genomic_DNA"/>
</dbReference>
<dbReference type="RefSeq" id="WP_319917626.1">
    <property type="nucleotide sequence ID" value="NZ_JAWZXF010000016.1"/>
</dbReference>
<gene>
    <name evidence="2" type="ORF">SJS82_15755</name>
</gene>
<dbReference type="Proteomes" id="UP001285835">
    <property type="component" value="Unassembled WGS sequence"/>
</dbReference>